<dbReference type="OrthoDB" id="9794445at2"/>
<evidence type="ECO:0000256" key="1">
    <source>
        <dbReference type="ARBA" id="ARBA00010515"/>
    </source>
</evidence>
<dbReference type="EMBL" id="CP033969">
    <property type="protein sequence ID" value="AZG14590.1"/>
    <property type="molecule type" value="Genomic_DNA"/>
</dbReference>
<dbReference type="Pfam" id="PF07859">
    <property type="entry name" value="Abhydrolase_3"/>
    <property type="match status" value="1"/>
</dbReference>
<dbReference type="Proteomes" id="UP000270411">
    <property type="component" value="Chromosome 1"/>
</dbReference>
<dbReference type="RefSeq" id="WP_124684347.1">
    <property type="nucleotide sequence ID" value="NZ_CP033969.1"/>
</dbReference>
<reference evidence="5" key="1">
    <citation type="submission" date="2018-11" db="EMBL/GenBank/DDBJ databases">
        <title>FDA dAtabase for Regulatory Grade micrObial Sequences (FDA-ARGOS): Supporting development and validation of Infectious Disease Dx tests.</title>
        <authorList>
            <person name="Goldberg B."/>
            <person name="Campos J."/>
            <person name="Tallon L."/>
            <person name="Sadzewicz L."/>
            <person name="Zhao X."/>
            <person name="Vavikolanu K."/>
            <person name="Mehta A."/>
            <person name="Aluvathingal J."/>
            <person name="Nadendla S."/>
            <person name="Geyer C."/>
            <person name="Nandy P."/>
            <person name="Yan Y."/>
            <person name="Sichtig H."/>
        </authorList>
    </citation>
    <scope>NUCLEOTIDE SEQUENCE [LARGE SCALE GENOMIC DNA]</scope>
    <source>
        <strain evidence="5">FDAARGOS_614</strain>
    </source>
</reference>
<sequence length="336" mass="35494">MSAQPAPSVPGLPAQPLDPQVAQLLELIARARRPAIHTMDPADAKIGYEKSAPILDLSPAPVHGVEDFTVPARDGFAIPVRLYAPREASWADPLPLLVYFHGGGFTVGSVNSHDSLCRVFCNGADCLVLSVDYRLGPDWKFPTAANDAFDVLHWVFAEAARLGADPARIALGGDSAGGTLAAACAIEARDTGLAPVLQMLVYPGTSARQDTPSHRALADGYLLTADMIQWFFAQYLDRDASRDDWRFAPLDGGGQGADVRGVCPAWIAVAGYDPLHDEGVAYAAKLRAAGVAATLADYPTMIHDFFKLGRFIHAVAGAHADAVAALRQAFGAAPGT</sequence>
<organism evidence="4 5">
    <name type="scientific">Cupriavidus pauculus</name>
    <dbReference type="NCBI Taxonomy" id="82633"/>
    <lineage>
        <taxon>Bacteria</taxon>
        <taxon>Pseudomonadati</taxon>
        <taxon>Pseudomonadota</taxon>
        <taxon>Betaproteobacteria</taxon>
        <taxon>Burkholderiales</taxon>
        <taxon>Burkholderiaceae</taxon>
        <taxon>Cupriavidus</taxon>
    </lineage>
</organism>
<proteinExistence type="inferred from homology"/>
<comment type="similarity">
    <text evidence="1">Belongs to the 'GDXG' lipolytic enzyme family.</text>
</comment>
<evidence type="ECO:0000313" key="5">
    <source>
        <dbReference type="Proteomes" id="UP000270411"/>
    </source>
</evidence>
<dbReference type="PROSITE" id="PS01173">
    <property type="entry name" value="LIPASE_GDXG_HIS"/>
    <property type="match status" value="1"/>
</dbReference>
<accession>A0A3G8H326</accession>
<evidence type="ECO:0000256" key="2">
    <source>
        <dbReference type="ARBA" id="ARBA00022801"/>
    </source>
</evidence>
<dbReference type="InterPro" id="IPR029058">
    <property type="entry name" value="AB_hydrolase_fold"/>
</dbReference>
<feature type="domain" description="Alpha/beta hydrolase fold-3" evidence="3">
    <location>
        <begin position="97"/>
        <end position="306"/>
    </location>
</feature>
<dbReference type="KEGG" id="cpau:EHF44_14735"/>
<dbReference type="SUPFAM" id="SSF53474">
    <property type="entry name" value="alpha/beta-Hydrolases"/>
    <property type="match status" value="1"/>
</dbReference>
<dbReference type="AlphaFoldDB" id="A0A3G8H326"/>
<name>A0A3G8H326_9BURK</name>
<dbReference type="FunFam" id="3.40.50.1820:FF:000089">
    <property type="entry name" value="Alpha/beta hydrolase"/>
    <property type="match status" value="1"/>
</dbReference>
<dbReference type="PANTHER" id="PTHR48081:SF8">
    <property type="entry name" value="ALPHA_BETA HYDROLASE FOLD-3 DOMAIN-CONTAINING PROTEIN-RELATED"/>
    <property type="match status" value="1"/>
</dbReference>
<dbReference type="PANTHER" id="PTHR48081">
    <property type="entry name" value="AB HYDROLASE SUPERFAMILY PROTEIN C4A8.06C"/>
    <property type="match status" value="1"/>
</dbReference>
<gene>
    <name evidence="4" type="ORF">EHF44_14735</name>
</gene>
<protein>
    <submittedName>
        <fullName evidence="4">Alpha/beta hydrolase</fullName>
    </submittedName>
</protein>
<evidence type="ECO:0000313" key="4">
    <source>
        <dbReference type="EMBL" id="AZG14590.1"/>
    </source>
</evidence>
<dbReference type="Gene3D" id="3.40.50.1820">
    <property type="entry name" value="alpha/beta hydrolase"/>
    <property type="match status" value="1"/>
</dbReference>
<dbReference type="InterPro" id="IPR050300">
    <property type="entry name" value="GDXG_lipolytic_enzyme"/>
</dbReference>
<keyword evidence="2 4" id="KW-0378">Hydrolase</keyword>
<dbReference type="GO" id="GO:0016787">
    <property type="term" value="F:hydrolase activity"/>
    <property type="evidence" value="ECO:0007669"/>
    <property type="project" value="UniProtKB-KW"/>
</dbReference>
<dbReference type="InterPro" id="IPR013094">
    <property type="entry name" value="AB_hydrolase_3"/>
</dbReference>
<evidence type="ECO:0000259" key="3">
    <source>
        <dbReference type="Pfam" id="PF07859"/>
    </source>
</evidence>
<dbReference type="InterPro" id="IPR002168">
    <property type="entry name" value="Lipase_GDXG_HIS_AS"/>
</dbReference>